<sequence>MAATANNNHGVQLTGGMFSLFEMAVAFMEMRAVTEHSSAIHFATLVFLVGDFLASLPGGDRIAHDLLASAHQNGFLPRTLTYRGNERSLTPHELKRAVEAFPAPLLPTIAQQWIEAKSLSSLLAFPNPPRQRIAPSMIHRLRAREQGRPGAVTLEASMRRFEPIGQVVGHTFEVLCMTFDRTQKRFITGSNDWTIKIWCAETGWLLHCLRGHLGDVQCLAVNRENTMIASGACDGTIRVWNLQTGQPMVILRTPLVGTHPLNRQVKMNNVTALLWSASAVDETRLLIAATRDDGMVRVWLWRRGGAGGAPATFADPDRPLTVRVQTTASDYPVCLSTDPAGLRLAVGGSDGVLRVFTTRPLIEHRLAAGPAGADVVMGEASAAPSPHGGPALPAQPPVPAAQEVPPPLPLPAPDAPPAPAQEPPGLIISPAGELPTEPVPFVPSPTPDPQNGPNFVLRPVAHLRHQGSLVDVQFSNKGDRLLAASDDGKATIWTWDASFAQWKAIELDNAPIVPDADEQPPPPPPPPAAAEGAAPQRRRRRRKIKPNVLLFCWLNRDDFVVTANADGYLRVFESATGDLVQVMRGDGVAPSTHDEPREILTLEPHPQVPTVFLTATYEQGYVALWNRHRAAPLWSRQFRHSYVGDAKFSPDGWTFLVSEYTRDGGDADGVQVTHAYAVGRDRWAAPREQFFASDFEALNATALVPTLVQHAHPYHEEHAQYIRPRNQDAYEVQPPLASRTAIPAGLSPADLRESDAVVMHLLADLLRVPSMDEPSTLMTATEFQVHAKAVARRPKSSAARHAAPPQPADVYYIPDDFNFPAIEPDDSDDEDYQNDHAARATPARRGGRRRGPRTRRAARDANNNGEEDEDPMDVDADAAESLNESDDDEEEAEFDSHDDDDDAEDEDDLPNAGNSSGAEPDANGPRRTRSGHGRPARGTSGRTRTRRGSATADEGAGSDRSAPEAAAAASSSSTANQRRNRGAPRRGRAASPEPVQLSQSGRPMRRTRRPSHYNFGDAPSPIPGRDDDDDADGYRAPANRGSREPRSGERTSARNRQGMQRLREAARRPPSPPRPVVPEENDDGGRDGGEAELPTANRRRRVRRRQIVQEEEDDADVRDHADAVPPSPRPEPLDSVPPSDEEMAQTHSESEGEMGAMGAEPFGGHGADLAGADGASVLSPSEGMSLAECLGRLYPLPLPEHQDEVTDIMSVPVPTGMSPDAVYPSWMLQLRPTVQGYYPQVDDRVHFFPQGYMSNFLRAARDQFDSKQKNPYRNPPMAWTEFAPHEEFLACVVVDVAVKPYSVSRPKRTGYTIVLHLQVVGRGGEMFELHYEELDNVPDFLVLSARVEQALAVDLALADAAIYLDVDEPWACTVTDVHDDVLWERYRVQWSGGDNGDVPPTACSPWELLSPGMPDTTVPHIANRVAQEFLHLLDTVAVDEHTSPAARVPGQDRPMSPSMLRARLLTRFYRSLTELARDVARLRAAGNLPPALATGLDDVCAEWVGPPPPPLMVRIPILRAMSSPATPTPALHPPAAAAARHANDGYESGWGADGDTPPAGLASASASPATAPTASHHQRVRRVHAFFTESPDAPDPLAPPVANGSTTPRTPTPRSSSSSSSSAAQSDTLYSNNGRPLRATRIGASASASFPAAARTAITPSASSRTRPTRQAKVGAQAAMSALAVDDGPERRTRRTAATAGTARRRASEVGDDGEEVVLPSRTSVRSTRAAARSQVHDDVEEEEDDVTPPPPPSVRTRMRRARAAAARSHVREHDEDEDEDEMPPLPARTRMRQPPRANAVQWEVRSDDDEGEDEDEVLRSTRTTTRAPPPRPAATRSPVRDDDEDDEMPPPPPPLPTRTSVRSSRAAATRSHLRDDNNDDEGHNDDDAPMRRSVAPRSTRSATRTRPHTANGGVSEPASRPRRAAAETASNRVRAAWDDGNLDDALEEEDEADDRVRSRAPRAAPARSSKRKRSPWSDESDDASDEVEDVDVDVDVDDDDDGSADPEYEGGASSSTAAAARRDTRQQKRPRR</sequence>
<reference evidence="6 7" key="1">
    <citation type="submission" date="2009-11" db="EMBL/GenBank/DDBJ databases">
        <title>Annotation of Allomyces macrogynus ATCC 38327.</title>
        <authorList>
            <consortium name="The Broad Institute Genome Sequencing Platform"/>
            <person name="Russ C."/>
            <person name="Cuomo C."/>
            <person name="Burger G."/>
            <person name="Gray M.W."/>
            <person name="Holland P.W.H."/>
            <person name="King N."/>
            <person name="Lang F.B.F."/>
            <person name="Roger A.J."/>
            <person name="Ruiz-Trillo I."/>
            <person name="Young S.K."/>
            <person name="Zeng Q."/>
            <person name="Gargeya S."/>
            <person name="Fitzgerald M."/>
            <person name="Haas B."/>
            <person name="Abouelleil A."/>
            <person name="Alvarado L."/>
            <person name="Arachchi H.M."/>
            <person name="Berlin A."/>
            <person name="Chapman S.B."/>
            <person name="Gearin G."/>
            <person name="Goldberg J."/>
            <person name="Griggs A."/>
            <person name="Gujja S."/>
            <person name="Hansen M."/>
            <person name="Heiman D."/>
            <person name="Howarth C."/>
            <person name="Larimer J."/>
            <person name="Lui A."/>
            <person name="MacDonald P.J.P."/>
            <person name="McCowen C."/>
            <person name="Montmayeur A."/>
            <person name="Murphy C."/>
            <person name="Neiman D."/>
            <person name="Pearson M."/>
            <person name="Priest M."/>
            <person name="Roberts A."/>
            <person name="Saif S."/>
            <person name="Shea T."/>
            <person name="Sisk P."/>
            <person name="Stolte C."/>
            <person name="Sykes S."/>
            <person name="Wortman J."/>
            <person name="Nusbaum C."/>
            <person name="Birren B."/>
        </authorList>
    </citation>
    <scope>NUCLEOTIDE SEQUENCE [LARGE SCALE GENOMIC DNA]</scope>
    <source>
        <strain evidence="6 7">ATCC 38327</strain>
    </source>
</reference>
<gene>
    <name evidence="6" type="ORF">AMAG_11727</name>
</gene>
<feature type="compositionally biased region" description="Low complexity" evidence="4">
    <location>
        <begin position="380"/>
        <end position="392"/>
    </location>
</feature>
<dbReference type="PROSITE" id="PS50082">
    <property type="entry name" value="WD_REPEATS_2"/>
    <property type="match status" value="3"/>
</dbReference>
<feature type="compositionally biased region" description="Basic residues" evidence="4">
    <location>
        <begin position="845"/>
        <end position="856"/>
    </location>
</feature>
<keyword evidence="1 3" id="KW-0853">WD repeat</keyword>
<keyword evidence="7" id="KW-1185">Reference proteome</keyword>
<dbReference type="VEuPathDB" id="FungiDB:AMAG_11727"/>
<feature type="compositionally biased region" description="Polar residues" evidence="4">
    <location>
        <begin position="1623"/>
        <end position="1634"/>
    </location>
</feature>
<feature type="compositionally biased region" description="Acidic residues" evidence="4">
    <location>
        <begin position="1979"/>
        <end position="2009"/>
    </location>
</feature>
<feature type="compositionally biased region" description="Basic residues" evidence="4">
    <location>
        <begin position="926"/>
        <end position="935"/>
    </location>
</feature>
<feature type="compositionally biased region" description="Pro residues" evidence="4">
    <location>
        <begin position="393"/>
        <end position="422"/>
    </location>
</feature>
<dbReference type="PROSITE" id="PS50294">
    <property type="entry name" value="WD_REPEATS_REGION"/>
    <property type="match status" value="2"/>
</dbReference>
<dbReference type="PANTHER" id="PTHR16266">
    <property type="entry name" value="WD REPEAT DOMAIN 9"/>
    <property type="match status" value="1"/>
</dbReference>
<dbReference type="STRING" id="578462.A0A0L0SW93"/>
<keyword evidence="2" id="KW-0677">Repeat</keyword>
<dbReference type="GO" id="GO:0007010">
    <property type="term" value="P:cytoskeleton organization"/>
    <property type="evidence" value="ECO:0007669"/>
    <property type="project" value="TreeGrafter"/>
</dbReference>
<feature type="compositionally biased region" description="Basic residues" evidence="4">
    <location>
        <begin position="1097"/>
        <end position="1106"/>
    </location>
</feature>
<dbReference type="Pfam" id="PF00400">
    <property type="entry name" value="WD40"/>
    <property type="match status" value="3"/>
</dbReference>
<feature type="compositionally biased region" description="Pro residues" evidence="4">
    <location>
        <begin position="437"/>
        <end position="450"/>
    </location>
</feature>
<organism evidence="6 7">
    <name type="scientific">Allomyces macrogynus (strain ATCC 38327)</name>
    <name type="common">Allomyces javanicus var. macrogynus</name>
    <dbReference type="NCBI Taxonomy" id="578462"/>
    <lineage>
        <taxon>Eukaryota</taxon>
        <taxon>Fungi</taxon>
        <taxon>Fungi incertae sedis</taxon>
        <taxon>Blastocladiomycota</taxon>
        <taxon>Blastocladiomycetes</taxon>
        <taxon>Blastocladiales</taxon>
        <taxon>Blastocladiaceae</taxon>
        <taxon>Allomyces</taxon>
    </lineage>
</organism>
<feature type="compositionally biased region" description="Low complexity" evidence="4">
    <location>
        <begin position="1605"/>
        <end position="1622"/>
    </location>
</feature>
<feature type="region of interest" description="Disordered" evidence="4">
    <location>
        <begin position="379"/>
        <end position="452"/>
    </location>
</feature>
<dbReference type="GO" id="GO:0005634">
    <property type="term" value="C:nucleus"/>
    <property type="evidence" value="ECO:0007669"/>
    <property type="project" value="TreeGrafter"/>
</dbReference>
<feature type="region of interest" description="Disordered" evidence="4">
    <location>
        <begin position="512"/>
        <end position="540"/>
    </location>
</feature>
<evidence type="ECO:0000313" key="6">
    <source>
        <dbReference type="EMBL" id="KNE66609.1"/>
    </source>
</evidence>
<feature type="compositionally biased region" description="Low complexity" evidence="4">
    <location>
        <begin position="1721"/>
        <end position="1734"/>
    </location>
</feature>
<feature type="compositionally biased region" description="Acidic residues" evidence="4">
    <location>
        <begin position="1807"/>
        <end position="1817"/>
    </location>
</feature>
<dbReference type="InterPro" id="IPR001680">
    <property type="entry name" value="WD40_rpt"/>
</dbReference>
<feature type="compositionally biased region" description="Low complexity" evidence="4">
    <location>
        <begin position="936"/>
        <end position="977"/>
    </location>
</feature>
<feature type="compositionally biased region" description="Acidic residues" evidence="4">
    <location>
        <begin position="865"/>
        <end position="909"/>
    </location>
</feature>
<feature type="compositionally biased region" description="Acidic residues" evidence="4">
    <location>
        <begin position="823"/>
        <end position="832"/>
    </location>
</feature>
<dbReference type="EMBL" id="GG745350">
    <property type="protein sequence ID" value="KNE66609.1"/>
    <property type="molecule type" value="Genomic_DNA"/>
</dbReference>
<dbReference type="PANTHER" id="PTHR16266:SF17">
    <property type="entry name" value="BRWD3"/>
    <property type="match status" value="1"/>
</dbReference>
<proteinExistence type="predicted"/>
<dbReference type="GO" id="GO:0006357">
    <property type="term" value="P:regulation of transcription by RNA polymerase II"/>
    <property type="evidence" value="ECO:0007669"/>
    <property type="project" value="TreeGrafter"/>
</dbReference>
<evidence type="ECO:0000256" key="4">
    <source>
        <dbReference type="SAM" id="MobiDB-lite"/>
    </source>
</evidence>
<feature type="compositionally biased region" description="Low complexity" evidence="4">
    <location>
        <begin position="1892"/>
        <end position="1919"/>
    </location>
</feature>
<feature type="compositionally biased region" description="Basic and acidic residues" evidence="4">
    <location>
        <begin position="1041"/>
        <end position="1052"/>
    </location>
</feature>
<accession>A0A0L0SW93</accession>
<name>A0A0L0SW93_ALLM3</name>
<dbReference type="GO" id="GO:0008360">
    <property type="term" value="P:regulation of cell shape"/>
    <property type="evidence" value="ECO:0007669"/>
    <property type="project" value="TreeGrafter"/>
</dbReference>
<feature type="region of interest" description="Disordered" evidence="4">
    <location>
        <begin position="1525"/>
        <end position="2033"/>
    </location>
</feature>
<dbReference type="Proteomes" id="UP000054350">
    <property type="component" value="Unassembled WGS sequence"/>
</dbReference>
<evidence type="ECO:0000256" key="2">
    <source>
        <dbReference type="ARBA" id="ARBA00022737"/>
    </source>
</evidence>
<dbReference type="InterPro" id="IPR019775">
    <property type="entry name" value="WD40_repeat_CS"/>
</dbReference>
<dbReference type="InterPro" id="IPR057451">
    <property type="entry name" value="BRWD/PHIP_AD"/>
</dbReference>
<protein>
    <recommendedName>
        <fullName evidence="5">BRWD/PHIP ancillary-like domain-containing protein</fullName>
    </recommendedName>
</protein>
<dbReference type="SMART" id="SM00320">
    <property type="entry name" value="WD40"/>
    <property type="match status" value="6"/>
</dbReference>
<dbReference type="eggNOG" id="KOG0644">
    <property type="taxonomic scope" value="Eukaryota"/>
</dbReference>
<reference evidence="7" key="2">
    <citation type="submission" date="2009-11" db="EMBL/GenBank/DDBJ databases">
        <title>The Genome Sequence of Allomyces macrogynus strain ATCC 38327.</title>
        <authorList>
            <consortium name="The Broad Institute Genome Sequencing Platform"/>
            <person name="Russ C."/>
            <person name="Cuomo C."/>
            <person name="Shea T."/>
            <person name="Young S.K."/>
            <person name="Zeng Q."/>
            <person name="Koehrsen M."/>
            <person name="Haas B."/>
            <person name="Borodovsky M."/>
            <person name="Guigo R."/>
            <person name="Alvarado L."/>
            <person name="Berlin A."/>
            <person name="Borenstein D."/>
            <person name="Chen Z."/>
            <person name="Engels R."/>
            <person name="Freedman E."/>
            <person name="Gellesch M."/>
            <person name="Goldberg J."/>
            <person name="Griggs A."/>
            <person name="Gujja S."/>
            <person name="Heiman D."/>
            <person name="Hepburn T."/>
            <person name="Howarth C."/>
            <person name="Jen D."/>
            <person name="Larson L."/>
            <person name="Lewis B."/>
            <person name="Mehta T."/>
            <person name="Park D."/>
            <person name="Pearson M."/>
            <person name="Roberts A."/>
            <person name="Saif S."/>
            <person name="Shenoy N."/>
            <person name="Sisk P."/>
            <person name="Stolte C."/>
            <person name="Sykes S."/>
            <person name="Walk T."/>
            <person name="White J."/>
            <person name="Yandava C."/>
            <person name="Burger G."/>
            <person name="Gray M.W."/>
            <person name="Holland P.W.H."/>
            <person name="King N."/>
            <person name="Lang F.B.F."/>
            <person name="Roger A.J."/>
            <person name="Ruiz-Trillo I."/>
            <person name="Lander E."/>
            <person name="Nusbaum C."/>
        </authorList>
    </citation>
    <scope>NUCLEOTIDE SEQUENCE [LARGE SCALE GENOMIC DNA]</scope>
    <source>
        <strain evidence="7">ATCC 38327</strain>
    </source>
</reference>
<evidence type="ECO:0000259" key="5">
    <source>
        <dbReference type="Pfam" id="PF25313"/>
    </source>
</evidence>
<dbReference type="OrthoDB" id="5586843at2759"/>
<dbReference type="InterPro" id="IPR015943">
    <property type="entry name" value="WD40/YVTN_repeat-like_dom_sf"/>
</dbReference>
<feature type="compositionally biased region" description="Basic residues" evidence="4">
    <location>
        <begin position="978"/>
        <end position="988"/>
    </location>
</feature>
<feature type="compositionally biased region" description="Low complexity" evidence="4">
    <location>
        <begin position="1858"/>
        <end position="1871"/>
    </location>
</feature>
<feature type="repeat" description="WD" evidence="3">
    <location>
        <begin position="462"/>
        <end position="493"/>
    </location>
</feature>
<dbReference type="InterPro" id="IPR036322">
    <property type="entry name" value="WD40_repeat_dom_sf"/>
</dbReference>
<feature type="repeat" description="WD" evidence="3">
    <location>
        <begin position="167"/>
        <end position="198"/>
    </location>
</feature>
<feature type="compositionally biased region" description="Low complexity" evidence="4">
    <location>
        <begin position="1556"/>
        <end position="1575"/>
    </location>
</feature>
<feature type="compositionally biased region" description="Acidic residues" evidence="4">
    <location>
        <begin position="1941"/>
        <end position="1954"/>
    </location>
</feature>
<dbReference type="Gene3D" id="2.130.10.10">
    <property type="entry name" value="YVTN repeat-like/Quinoprotein amine dehydrogenase"/>
    <property type="match status" value="2"/>
</dbReference>
<feature type="domain" description="BRWD/PHIP ancillary-like" evidence="5">
    <location>
        <begin position="1237"/>
        <end position="1409"/>
    </location>
</feature>
<dbReference type="PROSITE" id="PS00678">
    <property type="entry name" value="WD_REPEATS_1"/>
    <property type="match status" value="1"/>
</dbReference>
<feature type="compositionally biased region" description="Pro residues" evidence="4">
    <location>
        <begin position="519"/>
        <end position="528"/>
    </location>
</feature>
<dbReference type="Pfam" id="PF25313">
    <property type="entry name" value="BRWD_AD"/>
    <property type="match status" value="1"/>
</dbReference>
<feature type="compositionally biased region" description="Low complexity" evidence="4">
    <location>
        <begin position="1644"/>
        <end position="1657"/>
    </location>
</feature>
<evidence type="ECO:0000256" key="3">
    <source>
        <dbReference type="PROSITE-ProRule" id="PRU00221"/>
    </source>
</evidence>
<feature type="repeat" description="WD" evidence="3">
    <location>
        <begin position="209"/>
        <end position="250"/>
    </location>
</feature>
<dbReference type="SUPFAM" id="SSF50978">
    <property type="entry name" value="WD40 repeat-like"/>
    <property type="match status" value="1"/>
</dbReference>
<evidence type="ECO:0000256" key="1">
    <source>
        <dbReference type="ARBA" id="ARBA00022574"/>
    </source>
</evidence>
<dbReference type="InterPro" id="IPR052060">
    <property type="entry name" value="Bromo_WD_repeat"/>
</dbReference>
<feature type="region of interest" description="Disordered" evidence="4">
    <location>
        <begin position="792"/>
        <end position="1168"/>
    </location>
</feature>
<dbReference type="OMA" id="THDEPRE"/>
<evidence type="ECO:0000313" key="7">
    <source>
        <dbReference type="Proteomes" id="UP000054350"/>
    </source>
</evidence>